<proteinExistence type="predicted"/>
<evidence type="ECO:0000313" key="1">
    <source>
        <dbReference type="EMBL" id="MDQ8206324.1"/>
    </source>
</evidence>
<sequence length="295" mass="33664">MLYKQGGLHLSGDSISDALGTLILNDLPDPQPQCSIQLFETTPLMERLWRIALSDIESNIVEAEDGAYFGAGSEFGVRVYTRDIAYSGILGLNRLYPKIMLDSIRQTRKLRSALQFRVSQGHALKSIDAPWMEEAQSESEFLKTWKTNSYTRRTDDVVWLWCCAYLLTQHNIKQWQWLYETGKHFFQNFYQPFYDPRDGLYHGQASFIDIHFAGKKTTGYPQEWSIDDCVMVKSLSTNCLYLQGLKVMELAATRTGQTAEVSDYRTREVKGSSSQLWSAASFVNTCLRAGLVNLD</sequence>
<dbReference type="EMBL" id="JARXHW010000003">
    <property type="protein sequence ID" value="MDQ8206324.1"/>
    <property type="molecule type" value="Genomic_DNA"/>
</dbReference>
<dbReference type="Proteomes" id="UP001225316">
    <property type="component" value="Unassembled WGS sequence"/>
</dbReference>
<dbReference type="Gene3D" id="1.50.10.10">
    <property type="match status" value="1"/>
</dbReference>
<keyword evidence="2" id="KW-1185">Reference proteome</keyword>
<protein>
    <recommendedName>
        <fullName evidence="3">Glycogen debranching enzyme C-terminal domain-containing protein</fullName>
    </recommendedName>
</protein>
<comment type="caution">
    <text evidence="1">The sequence shown here is derived from an EMBL/GenBank/DDBJ whole genome shotgun (WGS) entry which is preliminary data.</text>
</comment>
<dbReference type="InterPro" id="IPR012341">
    <property type="entry name" value="6hp_glycosidase-like_sf"/>
</dbReference>
<evidence type="ECO:0008006" key="3">
    <source>
        <dbReference type="Google" id="ProtNLM"/>
    </source>
</evidence>
<gene>
    <name evidence="1" type="ORF">QEH52_02310</name>
</gene>
<name>A0ABU1AQ67_9BACT</name>
<dbReference type="RefSeq" id="WP_308948362.1">
    <property type="nucleotide sequence ID" value="NZ_JARXHW010000003.1"/>
</dbReference>
<reference evidence="1 2" key="1">
    <citation type="submission" date="2023-04" db="EMBL/GenBank/DDBJ databases">
        <title>A novel bacteria isolated from coastal sediment.</title>
        <authorList>
            <person name="Liu X.-J."/>
            <person name="Du Z.-J."/>
        </authorList>
    </citation>
    <scope>NUCLEOTIDE SEQUENCE [LARGE SCALE GENOMIC DNA]</scope>
    <source>
        <strain evidence="1 2">SDUM461003</strain>
    </source>
</reference>
<evidence type="ECO:0000313" key="2">
    <source>
        <dbReference type="Proteomes" id="UP001225316"/>
    </source>
</evidence>
<accession>A0ABU1AQ67</accession>
<organism evidence="1 2">
    <name type="scientific">Thalassobacterium maritimum</name>
    <dbReference type="NCBI Taxonomy" id="3041265"/>
    <lineage>
        <taxon>Bacteria</taxon>
        <taxon>Pseudomonadati</taxon>
        <taxon>Verrucomicrobiota</taxon>
        <taxon>Opitutia</taxon>
        <taxon>Puniceicoccales</taxon>
        <taxon>Coraliomargaritaceae</taxon>
        <taxon>Thalassobacterium</taxon>
    </lineage>
</organism>